<dbReference type="Proteomes" id="UP001527202">
    <property type="component" value="Unassembled WGS sequence"/>
</dbReference>
<evidence type="ECO:0000313" key="3">
    <source>
        <dbReference type="Proteomes" id="UP000288943"/>
    </source>
</evidence>
<evidence type="ECO:0000313" key="1">
    <source>
        <dbReference type="EMBL" id="MCY9598971.1"/>
    </source>
</evidence>
<gene>
    <name evidence="1" type="ORF">M5X16_24750</name>
    <name evidence="2" type="ORF">PC41400_27310</name>
</gene>
<organism evidence="2 3">
    <name type="scientific">Paenibacillus chitinolyticus</name>
    <dbReference type="NCBI Taxonomy" id="79263"/>
    <lineage>
        <taxon>Bacteria</taxon>
        <taxon>Bacillati</taxon>
        <taxon>Bacillota</taxon>
        <taxon>Bacilli</taxon>
        <taxon>Bacillales</taxon>
        <taxon>Paenibacillaceae</taxon>
        <taxon>Paenibacillus</taxon>
    </lineage>
</organism>
<accession>A0A410X3H3</accession>
<dbReference type="AlphaFoldDB" id="A0A410X3H3"/>
<dbReference type="PANTHER" id="PTHR33639:SF2">
    <property type="entry name" value="DUF393 DOMAIN-CONTAINING PROTEIN"/>
    <property type="match status" value="1"/>
</dbReference>
<sequence>MKAPTGGPEAISGPVVLFDGVCNLCNAAVRFTVRRDPAGQVRFAALQSEAGQRLLARHGLPAASFDSFVLIEGGRVYTQSSAGLRVLRRLRYPWPLLYGFVAVPKPIRDAVYRWIARNRYRWFGQRDVCMVPTPELRRRFLD</sequence>
<evidence type="ECO:0000313" key="2">
    <source>
        <dbReference type="EMBL" id="QAV21178.1"/>
    </source>
</evidence>
<name>A0A410X3H3_9BACL</name>
<dbReference type="GeneID" id="95378500"/>
<protein>
    <submittedName>
        <fullName evidence="2">Thiol-disulfide oxidoreductase DCC family protein</fullName>
    </submittedName>
</protein>
<dbReference type="OrthoDB" id="9785438at2"/>
<proteinExistence type="predicted"/>
<evidence type="ECO:0000313" key="4">
    <source>
        <dbReference type="Proteomes" id="UP001527202"/>
    </source>
</evidence>
<dbReference type="InterPro" id="IPR052927">
    <property type="entry name" value="DCC_oxidoreductase"/>
</dbReference>
<dbReference type="KEGG" id="pchi:PC41400_27310"/>
<dbReference type="RefSeq" id="WP_042234829.1">
    <property type="nucleotide sequence ID" value="NZ_CP026520.1"/>
</dbReference>
<dbReference type="Pfam" id="PF04134">
    <property type="entry name" value="DCC1-like"/>
    <property type="match status" value="1"/>
</dbReference>
<dbReference type="EMBL" id="JAMDMJ010000037">
    <property type="protein sequence ID" value="MCY9598971.1"/>
    <property type="molecule type" value="Genomic_DNA"/>
</dbReference>
<reference evidence="1 4" key="2">
    <citation type="submission" date="2022-05" db="EMBL/GenBank/DDBJ databases">
        <title>Genome Sequencing of Bee-Associated Microbes.</title>
        <authorList>
            <person name="Dunlap C."/>
        </authorList>
    </citation>
    <scope>NUCLEOTIDE SEQUENCE [LARGE SCALE GENOMIC DNA]</scope>
    <source>
        <strain evidence="1 4">NRRL B-23120</strain>
    </source>
</reference>
<dbReference type="InterPro" id="IPR007263">
    <property type="entry name" value="DCC1-like"/>
</dbReference>
<dbReference type="GO" id="GO:0015035">
    <property type="term" value="F:protein-disulfide reductase activity"/>
    <property type="evidence" value="ECO:0007669"/>
    <property type="project" value="InterPro"/>
</dbReference>
<dbReference type="EMBL" id="CP026520">
    <property type="protein sequence ID" value="QAV21178.1"/>
    <property type="molecule type" value="Genomic_DNA"/>
</dbReference>
<dbReference type="Proteomes" id="UP000288943">
    <property type="component" value="Chromosome"/>
</dbReference>
<reference evidence="2 3" key="1">
    <citation type="submission" date="2018-01" db="EMBL/GenBank/DDBJ databases">
        <title>The whole genome sequencing and assembly of Paenibacillus chitinolyticus KCCM 41400 strain.</title>
        <authorList>
            <person name="Kim J.-Y."/>
            <person name="Park M.-K."/>
            <person name="Lee Y.-J."/>
            <person name="Yi H."/>
            <person name="Bahn Y.-S."/>
            <person name="Kim J.F."/>
            <person name="Lee D.-W."/>
        </authorList>
    </citation>
    <scope>NUCLEOTIDE SEQUENCE [LARGE SCALE GENOMIC DNA]</scope>
    <source>
        <strain evidence="2 3">KCCM 41400</strain>
    </source>
</reference>
<dbReference type="PANTHER" id="PTHR33639">
    <property type="entry name" value="THIOL-DISULFIDE OXIDOREDUCTASE DCC"/>
    <property type="match status" value="1"/>
</dbReference>
<keyword evidence="4" id="KW-1185">Reference proteome</keyword>